<evidence type="ECO:0000313" key="4">
    <source>
        <dbReference type="EMBL" id="MCY9597698.1"/>
    </source>
</evidence>
<name>A0A410WWA7_9BACL</name>
<gene>
    <name evidence="4" type="ORF">M5X16_18195</name>
    <name evidence="5" type="ORF">PC41400_13745</name>
</gene>
<dbReference type="GeneID" id="95375876"/>
<evidence type="ECO:0000256" key="3">
    <source>
        <dbReference type="SAM" id="Phobius"/>
    </source>
</evidence>
<evidence type="ECO:0000313" key="5">
    <source>
        <dbReference type="EMBL" id="QAV18685.1"/>
    </source>
</evidence>
<feature type="transmembrane region" description="Helical" evidence="3">
    <location>
        <begin position="380"/>
        <end position="401"/>
    </location>
</feature>
<dbReference type="GO" id="GO:0009847">
    <property type="term" value="P:spore germination"/>
    <property type="evidence" value="ECO:0007669"/>
    <property type="project" value="InterPro"/>
</dbReference>
<dbReference type="EMBL" id="CP026520">
    <property type="protein sequence ID" value="QAV18685.1"/>
    <property type="molecule type" value="Genomic_DNA"/>
</dbReference>
<sequence length="494" mass="54402">MVPSSGNAEIWTAGQLEHLFDQSEDVVLLPHTFGENGPNSAEVLLLYGEATSNSQLIGELVLPGLEMAFDRDQGFPTAGTVLSSCLPLLPFAGPITADTISESLFEGKLLLVFPHLRSAFLMNISSLPERKPEESNTELSIKGPRDGFVENLSVSIALIRKRIRSHTLCCEKFVIGRRTKTKVALMYVRDILSPEVLLEVRSRLESIDVDGIYSISQIEEMVTDQKFSLMPLMDYTGRPDFAVSALLNGRFVLIVDGNPMVLIAPSTMAMQIKSPEDLHNNFYYTSFSRLVRILSIFLCVLLPGFWVSLAAFHQDQVPFRLLATITIARLGLPFSGQFELLILLILLEVFREAGIRLPSAIGQVLTVVGGLIIGDAAIRAGLVSPSVVVVGAITAVSNATLVNQNLSSAVSLLRFFLFFLSCLLGMFGLIMGIIVVTVYLSKLRSFGVPYLSPFSPPIYSNWVPAFMRLPWSLMTGRPKNLHTQDKNHKKEDNP</sequence>
<feature type="transmembrane region" description="Helical" evidence="3">
    <location>
        <begin position="353"/>
        <end position="373"/>
    </location>
</feature>
<evidence type="ECO:0000313" key="7">
    <source>
        <dbReference type="Proteomes" id="UP001527202"/>
    </source>
</evidence>
<dbReference type="OrthoDB" id="1726708at2"/>
<reference evidence="5 6" key="1">
    <citation type="submission" date="2018-01" db="EMBL/GenBank/DDBJ databases">
        <title>The whole genome sequencing and assembly of Paenibacillus chitinolyticus KCCM 41400 strain.</title>
        <authorList>
            <person name="Kim J.-Y."/>
            <person name="Park M.-K."/>
            <person name="Lee Y.-J."/>
            <person name="Yi H."/>
            <person name="Bahn Y.-S."/>
            <person name="Kim J.F."/>
            <person name="Lee D.-W."/>
        </authorList>
    </citation>
    <scope>NUCLEOTIDE SEQUENCE [LARGE SCALE GENOMIC DNA]</scope>
    <source>
        <strain evidence="5 6">KCCM 41400</strain>
    </source>
</reference>
<dbReference type="PANTHER" id="PTHR22550">
    <property type="entry name" value="SPORE GERMINATION PROTEIN"/>
    <property type="match status" value="1"/>
</dbReference>
<organism evidence="5 6">
    <name type="scientific">Paenibacillus chitinolyticus</name>
    <dbReference type="NCBI Taxonomy" id="79263"/>
    <lineage>
        <taxon>Bacteria</taxon>
        <taxon>Bacillati</taxon>
        <taxon>Bacillota</taxon>
        <taxon>Bacilli</taxon>
        <taxon>Bacillales</taxon>
        <taxon>Paenibacillaceae</taxon>
        <taxon>Paenibacillus</taxon>
    </lineage>
</organism>
<evidence type="ECO:0000256" key="1">
    <source>
        <dbReference type="ARBA" id="ARBA00005278"/>
    </source>
</evidence>
<dbReference type="AlphaFoldDB" id="A0A410WWA7"/>
<dbReference type="PIRSF" id="PIRSF005690">
    <property type="entry name" value="GerBA"/>
    <property type="match status" value="1"/>
</dbReference>
<dbReference type="EMBL" id="JAMDMJ010000023">
    <property type="protein sequence ID" value="MCY9597698.1"/>
    <property type="molecule type" value="Genomic_DNA"/>
</dbReference>
<evidence type="ECO:0000256" key="2">
    <source>
        <dbReference type="ARBA" id="ARBA00023136"/>
    </source>
</evidence>
<comment type="similarity">
    <text evidence="1">Belongs to the GerABKA family.</text>
</comment>
<accession>A0A410WWA7</accession>
<dbReference type="KEGG" id="pchi:PC41400_13745"/>
<dbReference type="GO" id="GO:0016020">
    <property type="term" value="C:membrane"/>
    <property type="evidence" value="ECO:0007669"/>
    <property type="project" value="InterPro"/>
</dbReference>
<protein>
    <submittedName>
        <fullName evidence="5">Spore germination protein</fullName>
    </submittedName>
</protein>
<dbReference type="Proteomes" id="UP000288943">
    <property type="component" value="Chromosome"/>
</dbReference>
<dbReference type="InterPro" id="IPR050768">
    <property type="entry name" value="UPF0353/GerABKA_families"/>
</dbReference>
<keyword evidence="2 3" id="KW-0472">Membrane</keyword>
<proteinExistence type="inferred from homology"/>
<keyword evidence="3" id="KW-1133">Transmembrane helix</keyword>
<evidence type="ECO:0000313" key="6">
    <source>
        <dbReference type="Proteomes" id="UP000288943"/>
    </source>
</evidence>
<feature type="transmembrane region" description="Helical" evidence="3">
    <location>
        <begin position="321"/>
        <end position="347"/>
    </location>
</feature>
<dbReference type="Pfam" id="PF03323">
    <property type="entry name" value="GerA"/>
    <property type="match status" value="1"/>
</dbReference>
<reference evidence="4 7" key="2">
    <citation type="submission" date="2022-05" db="EMBL/GenBank/DDBJ databases">
        <title>Genome Sequencing of Bee-Associated Microbes.</title>
        <authorList>
            <person name="Dunlap C."/>
        </authorList>
    </citation>
    <scope>NUCLEOTIDE SEQUENCE [LARGE SCALE GENOMIC DNA]</scope>
    <source>
        <strain evidence="4 7">NRRL B-23120</strain>
    </source>
</reference>
<feature type="transmembrane region" description="Helical" evidence="3">
    <location>
        <begin position="413"/>
        <end position="440"/>
    </location>
</feature>
<dbReference type="RefSeq" id="WP_042227916.1">
    <property type="nucleotide sequence ID" value="NZ_CP026520.1"/>
</dbReference>
<keyword evidence="7" id="KW-1185">Reference proteome</keyword>
<feature type="transmembrane region" description="Helical" evidence="3">
    <location>
        <begin position="290"/>
        <end position="309"/>
    </location>
</feature>
<keyword evidence="3" id="KW-0812">Transmembrane</keyword>
<dbReference type="InterPro" id="IPR004995">
    <property type="entry name" value="Spore_Ger"/>
</dbReference>
<dbReference type="PANTHER" id="PTHR22550:SF5">
    <property type="entry name" value="LEUCINE ZIPPER PROTEIN 4"/>
    <property type="match status" value="1"/>
</dbReference>
<dbReference type="Proteomes" id="UP001527202">
    <property type="component" value="Unassembled WGS sequence"/>
</dbReference>